<dbReference type="Pfam" id="PF08385">
    <property type="entry name" value="DHC_N1"/>
    <property type="match status" value="2"/>
</dbReference>
<sequence>MATAYRRIGGQNLGAISHMTSPTAAPPSTAGTAVSAKRTMLLSNEARREMAKQARAMKEERRASLDARHKYLISRLVDAGTLGEMEIEDVLVSDEKFSLIDDFFAANGSKKLIFFYQNVKPLLGKCLFFLRTTDKAITTANVQQEVNFGMLDCSDSSVLNGLETLLAHIMLPALRHGAQCRRDVQSFLSSVDQFVSNLSSARVNVDRRFRLRHVELPDAISQLRSPADYTAAANNSELVERLEGVVSVWTNQIKQVLTESEQMRREADDVGPSAELEHWKTRMVTFNSLMEEVKRPHVKRTLGVLQVAKSRTMRSWRELDGNITVVANEAKNNVKYLHTLDKFFRPLGKCTPTSMLEHIPGLMTSIRMIHTISQYYNTSERMTSLLLKVTNQMIATCRSFLSQGVAHIWDHSRPVLLQRISECCNLNVDYQRSFHTVRDKLRENSENRQFDFSENYIFGKFDAFCRRLEKIAHMASTMESLAALQHMKVEGVEKIYIRYQNLVSTTKSKTYDVLDHRKLEFDSDYADFQLQVQGLFESLQSLLNFWFHQSLTTEQMLELLAVFESGPTARLDLKQHYLLLLLRYSRELELLKKTYQKQRDRPALPQSYNRIAVVLLQYEMLHLRAWSQAAESAPHSLSAALLVRHETTKEVFVNLDPVVLEVLQEARWMNKLGATVPKVIIKMMNREEQLKALDHR</sequence>
<dbReference type="PANTHER" id="PTHR46532:SF13">
    <property type="entry name" value="CYTOPLASMIC DYNEIN 1 HEAVY CHAIN 1"/>
    <property type="match status" value="1"/>
</dbReference>
<gene>
    <name evidence="2" type="ORF">EXN66_Car019594</name>
</gene>
<dbReference type="InterPro" id="IPR026983">
    <property type="entry name" value="DHC"/>
</dbReference>
<organism evidence="2 3">
    <name type="scientific">Channa argus</name>
    <name type="common">Northern snakehead</name>
    <name type="synonym">Ophicephalus argus</name>
    <dbReference type="NCBI Taxonomy" id="215402"/>
    <lineage>
        <taxon>Eukaryota</taxon>
        <taxon>Metazoa</taxon>
        <taxon>Chordata</taxon>
        <taxon>Craniata</taxon>
        <taxon>Vertebrata</taxon>
        <taxon>Euteleostomi</taxon>
        <taxon>Actinopterygii</taxon>
        <taxon>Neopterygii</taxon>
        <taxon>Teleostei</taxon>
        <taxon>Neoteleostei</taxon>
        <taxon>Acanthomorphata</taxon>
        <taxon>Anabantaria</taxon>
        <taxon>Anabantiformes</taxon>
        <taxon>Channoidei</taxon>
        <taxon>Channidae</taxon>
        <taxon>Channa</taxon>
    </lineage>
</organism>
<evidence type="ECO:0000313" key="3">
    <source>
        <dbReference type="Proteomes" id="UP000503349"/>
    </source>
</evidence>
<dbReference type="AlphaFoldDB" id="A0A6G1QP99"/>
<dbReference type="GO" id="GO:0045505">
    <property type="term" value="F:dynein intermediate chain binding"/>
    <property type="evidence" value="ECO:0007669"/>
    <property type="project" value="InterPro"/>
</dbReference>
<dbReference type="GO" id="GO:0007018">
    <property type="term" value="P:microtubule-based movement"/>
    <property type="evidence" value="ECO:0007669"/>
    <property type="project" value="InterPro"/>
</dbReference>
<proteinExistence type="predicted"/>
<evidence type="ECO:0000313" key="2">
    <source>
        <dbReference type="EMBL" id="KAF3703906.1"/>
    </source>
</evidence>
<dbReference type="PANTHER" id="PTHR46532">
    <property type="entry name" value="MALE FERTILITY FACTOR KL5"/>
    <property type="match status" value="1"/>
</dbReference>
<dbReference type="EMBL" id="CM015730">
    <property type="protein sequence ID" value="KAF3703906.1"/>
    <property type="molecule type" value="Genomic_DNA"/>
</dbReference>
<dbReference type="InterPro" id="IPR013594">
    <property type="entry name" value="Dynein_heavy_tail"/>
</dbReference>
<feature type="domain" description="Dynein heavy chain tail" evidence="1">
    <location>
        <begin position="239"/>
        <end position="603"/>
    </location>
</feature>
<accession>A0A6G1QP99</accession>
<dbReference type="GO" id="GO:0005858">
    <property type="term" value="C:axonemal dynein complex"/>
    <property type="evidence" value="ECO:0007669"/>
    <property type="project" value="TreeGrafter"/>
</dbReference>
<reference evidence="2 3" key="1">
    <citation type="submission" date="2019-02" db="EMBL/GenBank/DDBJ databases">
        <title>Opniocepnalus argus genome.</title>
        <authorList>
            <person name="Zhou C."/>
            <person name="Xiao S."/>
        </authorList>
    </citation>
    <scope>NUCLEOTIDE SEQUENCE [LARGE SCALE GENOMIC DNA]</scope>
    <source>
        <strain evidence="2">OARG1902GOOAL</strain>
        <tissue evidence="2">Muscle</tissue>
    </source>
</reference>
<evidence type="ECO:0000259" key="1">
    <source>
        <dbReference type="Pfam" id="PF08385"/>
    </source>
</evidence>
<protein>
    <submittedName>
        <fullName evidence="2">Dynein heavy chain 5, axonemal Axonemal beta dynein heavy chain 5 Ciliary dynein heavy chain 5</fullName>
    </submittedName>
</protein>
<keyword evidence="3" id="KW-1185">Reference proteome</keyword>
<feature type="domain" description="Dynein heavy chain tail" evidence="1">
    <location>
        <begin position="606"/>
        <end position="693"/>
    </location>
</feature>
<dbReference type="Proteomes" id="UP000503349">
    <property type="component" value="Chromosome 19"/>
</dbReference>
<dbReference type="GO" id="GO:0051959">
    <property type="term" value="F:dynein light intermediate chain binding"/>
    <property type="evidence" value="ECO:0007669"/>
    <property type="project" value="InterPro"/>
</dbReference>
<name>A0A6G1QP99_CHAAH</name>
<reference evidence="3" key="2">
    <citation type="submission" date="2019-02" db="EMBL/GenBank/DDBJ databases">
        <title>Opniocepnalus argus Var Kimnra genome.</title>
        <authorList>
            <person name="Zhou C."/>
            <person name="Xiao S."/>
        </authorList>
    </citation>
    <scope>NUCLEOTIDE SEQUENCE [LARGE SCALE GENOMIC DNA]</scope>
</reference>